<reference evidence="1" key="1">
    <citation type="submission" date="2014-09" db="EMBL/GenBank/DDBJ databases">
        <authorList>
            <person name="Magalhaes I.L.F."/>
            <person name="Oliveira U."/>
            <person name="Santos F.R."/>
            <person name="Vidigal T.H.D.A."/>
            <person name="Brescovit A.D."/>
            <person name="Santos A.J."/>
        </authorList>
    </citation>
    <scope>NUCLEOTIDE SEQUENCE</scope>
    <source>
        <tissue evidence="1">Shoot tissue taken approximately 20 cm above the soil surface</tissue>
    </source>
</reference>
<reference evidence="1" key="2">
    <citation type="journal article" date="2015" name="Data Brief">
        <title>Shoot transcriptome of the giant reed, Arundo donax.</title>
        <authorList>
            <person name="Barrero R.A."/>
            <person name="Guerrero F.D."/>
            <person name="Moolhuijzen P."/>
            <person name="Goolsby J.A."/>
            <person name="Tidwell J."/>
            <person name="Bellgard S.E."/>
            <person name="Bellgard M.I."/>
        </authorList>
    </citation>
    <scope>NUCLEOTIDE SEQUENCE</scope>
    <source>
        <tissue evidence="1">Shoot tissue taken approximately 20 cm above the soil surface</tissue>
    </source>
</reference>
<sequence>MQRNLQQPSMFKTSSLSKFPIPVGSSTNSVQYSSSIHCRVLIKVIH</sequence>
<dbReference type="AlphaFoldDB" id="A0A0A9C846"/>
<proteinExistence type="predicted"/>
<organism evidence="1">
    <name type="scientific">Arundo donax</name>
    <name type="common">Giant reed</name>
    <name type="synonym">Donax arundinaceus</name>
    <dbReference type="NCBI Taxonomy" id="35708"/>
    <lineage>
        <taxon>Eukaryota</taxon>
        <taxon>Viridiplantae</taxon>
        <taxon>Streptophyta</taxon>
        <taxon>Embryophyta</taxon>
        <taxon>Tracheophyta</taxon>
        <taxon>Spermatophyta</taxon>
        <taxon>Magnoliopsida</taxon>
        <taxon>Liliopsida</taxon>
        <taxon>Poales</taxon>
        <taxon>Poaceae</taxon>
        <taxon>PACMAD clade</taxon>
        <taxon>Arundinoideae</taxon>
        <taxon>Arundineae</taxon>
        <taxon>Arundo</taxon>
    </lineage>
</organism>
<dbReference type="EMBL" id="GBRH01227297">
    <property type="protein sequence ID" value="JAD70598.1"/>
    <property type="molecule type" value="Transcribed_RNA"/>
</dbReference>
<protein>
    <submittedName>
        <fullName evidence="1">Uncharacterized protein</fullName>
    </submittedName>
</protein>
<name>A0A0A9C846_ARUDO</name>
<accession>A0A0A9C846</accession>
<evidence type="ECO:0000313" key="1">
    <source>
        <dbReference type="EMBL" id="JAD70598.1"/>
    </source>
</evidence>